<organism evidence="2 3">
    <name type="scientific">Pseudomarimonas arenosa</name>
    <dbReference type="NCBI Taxonomy" id="2774145"/>
    <lineage>
        <taxon>Bacteria</taxon>
        <taxon>Pseudomonadati</taxon>
        <taxon>Pseudomonadota</taxon>
        <taxon>Gammaproteobacteria</taxon>
        <taxon>Lysobacterales</taxon>
        <taxon>Lysobacteraceae</taxon>
        <taxon>Pseudomarimonas</taxon>
    </lineage>
</organism>
<evidence type="ECO:0000313" key="2">
    <source>
        <dbReference type="EMBL" id="MBD8526722.1"/>
    </source>
</evidence>
<protein>
    <submittedName>
        <fullName evidence="2">Uncharacterized protein</fullName>
    </submittedName>
</protein>
<gene>
    <name evidence="2" type="ORF">IFO71_13345</name>
</gene>
<evidence type="ECO:0000256" key="1">
    <source>
        <dbReference type="SAM" id="Phobius"/>
    </source>
</evidence>
<keyword evidence="1" id="KW-0812">Transmembrane</keyword>
<name>A0AAW3ZNH3_9GAMM</name>
<proteinExistence type="predicted"/>
<evidence type="ECO:0000313" key="3">
    <source>
        <dbReference type="Proteomes" id="UP000613768"/>
    </source>
</evidence>
<keyword evidence="1" id="KW-1133">Transmembrane helix</keyword>
<feature type="transmembrane region" description="Helical" evidence="1">
    <location>
        <begin position="35"/>
        <end position="56"/>
    </location>
</feature>
<dbReference type="Proteomes" id="UP000613768">
    <property type="component" value="Unassembled WGS sequence"/>
</dbReference>
<accession>A0AAW3ZNH3</accession>
<dbReference type="AlphaFoldDB" id="A0AAW3ZNH3"/>
<comment type="caution">
    <text evidence="2">The sequence shown here is derived from an EMBL/GenBank/DDBJ whole genome shotgun (WGS) entry which is preliminary data.</text>
</comment>
<dbReference type="EMBL" id="JACYTR010000029">
    <property type="protein sequence ID" value="MBD8526722.1"/>
    <property type="molecule type" value="Genomic_DNA"/>
</dbReference>
<dbReference type="RefSeq" id="WP_192030142.1">
    <property type="nucleotide sequence ID" value="NZ_JACYTR010000029.1"/>
</dbReference>
<keyword evidence="1" id="KW-0472">Membrane</keyword>
<reference evidence="2 3" key="1">
    <citation type="submission" date="2020-09" db="EMBL/GenBank/DDBJ databases">
        <title>Pseudoxanthomonas sp. CAU 1598 isolated from sand of Yaerae Beach.</title>
        <authorList>
            <person name="Kim W."/>
        </authorList>
    </citation>
    <scope>NUCLEOTIDE SEQUENCE [LARGE SCALE GENOMIC DNA]</scope>
    <source>
        <strain evidence="2 3">CAU 1598</strain>
    </source>
</reference>
<sequence>MDWFSALWLTALAIALLSGKAYFRGVVERQYDPGQYWTICACYVVLAGMIPVLRAIKG</sequence>
<keyword evidence="3" id="KW-1185">Reference proteome</keyword>